<protein>
    <recommendedName>
        <fullName evidence="3">F-box domain-containing protein</fullName>
    </recommendedName>
</protein>
<dbReference type="AlphaFoldDB" id="A0A4S8KIT3"/>
<dbReference type="EMBL" id="ML182258">
    <property type="protein sequence ID" value="THU75372.1"/>
    <property type="molecule type" value="Genomic_DNA"/>
</dbReference>
<dbReference type="OrthoDB" id="3025297at2759"/>
<evidence type="ECO:0000313" key="2">
    <source>
        <dbReference type="Proteomes" id="UP000297245"/>
    </source>
</evidence>
<gene>
    <name evidence="1" type="ORF">K435DRAFT_974851</name>
</gene>
<dbReference type="Proteomes" id="UP000297245">
    <property type="component" value="Unassembled WGS sequence"/>
</dbReference>
<accession>A0A4S8KIT3</accession>
<organism evidence="1 2">
    <name type="scientific">Dendrothele bispora (strain CBS 962.96)</name>
    <dbReference type="NCBI Taxonomy" id="1314807"/>
    <lineage>
        <taxon>Eukaryota</taxon>
        <taxon>Fungi</taxon>
        <taxon>Dikarya</taxon>
        <taxon>Basidiomycota</taxon>
        <taxon>Agaricomycotina</taxon>
        <taxon>Agaricomycetes</taxon>
        <taxon>Agaricomycetidae</taxon>
        <taxon>Agaricales</taxon>
        <taxon>Agaricales incertae sedis</taxon>
        <taxon>Dendrothele</taxon>
    </lineage>
</organism>
<evidence type="ECO:0000313" key="1">
    <source>
        <dbReference type="EMBL" id="THU75372.1"/>
    </source>
</evidence>
<proteinExistence type="predicted"/>
<evidence type="ECO:0008006" key="3">
    <source>
        <dbReference type="Google" id="ProtNLM"/>
    </source>
</evidence>
<reference evidence="1 2" key="1">
    <citation type="journal article" date="2019" name="Nat. Ecol. Evol.">
        <title>Megaphylogeny resolves global patterns of mushroom evolution.</title>
        <authorList>
            <person name="Varga T."/>
            <person name="Krizsan K."/>
            <person name="Foldi C."/>
            <person name="Dima B."/>
            <person name="Sanchez-Garcia M."/>
            <person name="Sanchez-Ramirez S."/>
            <person name="Szollosi G.J."/>
            <person name="Szarkandi J.G."/>
            <person name="Papp V."/>
            <person name="Albert L."/>
            <person name="Andreopoulos W."/>
            <person name="Angelini C."/>
            <person name="Antonin V."/>
            <person name="Barry K.W."/>
            <person name="Bougher N.L."/>
            <person name="Buchanan P."/>
            <person name="Buyck B."/>
            <person name="Bense V."/>
            <person name="Catcheside P."/>
            <person name="Chovatia M."/>
            <person name="Cooper J."/>
            <person name="Damon W."/>
            <person name="Desjardin D."/>
            <person name="Finy P."/>
            <person name="Geml J."/>
            <person name="Haridas S."/>
            <person name="Hughes K."/>
            <person name="Justo A."/>
            <person name="Karasinski D."/>
            <person name="Kautmanova I."/>
            <person name="Kiss B."/>
            <person name="Kocsube S."/>
            <person name="Kotiranta H."/>
            <person name="LaButti K.M."/>
            <person name="Lechner B.E."/>
            <person name="Liimatainen K."/>
            <person name="Lipzen A."/>
            <person name="Lukacs Z."/>
            <person name="Mihaltcheva S."/>
            <person name="Morgado L.N."/>
            <person name="Niskanen T."/>
            <person name="Noordeloos M.E."/>
            <person name="Ohm R.A."/>
            <person name="Ortiz-Santana B."/>
            <person name="Ovrebo C."/>
            <person name="Racz N."/>
            <person name="Riley R."/>
            <person name="Savchenko A."/>
            <person name="Shiryaev A."/>
            <person name="Soop K."/>
            <person name="Spirin V."/>
            <person name="Szebenyi C."/>
            <person name="Tomsovsky M."/>
            <person name="Tulloss R.E."/>
            <person name="Uehling J."/>
            <person name="Grigoriev I.V."/>
            <person name="Vagvolgyi C."/>
            <person name="Papp T."/>
            <person name="Martin F.M."/>
            <person name="Miettinen O."/>
            <person name="Hibbett D.S."/>
            <person name="Nagy L.G."/>
        </authorList>
    </citation>
    <scope>NUCLEOTIDE SEQUENCE [LARGE SCALE GENOMIC DNA]</scope>
    <source>
        <strain evidence="1 2">CBS 962.96</strain>
    </source>
</reference>
<sequence length="377" mass="43316">MNAIRKVNIRSNAIIKKANSDSFGLNHLRSLIVGSTMLDTLCFTGNEYKHIPLITILNLLASLQTYSDRRITDTQRNQIRFLSLREISCFEDCSNISPMGLACLEVLHIYWQRWSDRVRSDMGRHPSKTTCEVLGKMIKAARYTLQSLKIDFSGKTKILTNFDIWMLVGDEGDAGAWKKLRKLRVTISIDCGSLFHDIVGTLEAIADIFPNLETLELMIDAPTYYDTTKYTPRILSPLSKLKSLHCLKLALDFERGTNDEHNRNIDLKLYNRCLHRRYAATQAIVNVCPLTRCYWKNHFRDGILKENNKFYRFVVGNESGAGKPDDFDSSQKAGNRVVKTKMLWWMEQRRKCELGDDLPCEVVGSDEEEYMTSDSDE</sequence>
<name>A0A4S8KIT3_DENBC</name>
<keyword evidence="2" id="KW-1185">Reference proteome</keyword>